<comment type="subcellular location">
    <subcellularLocation>
        <location evidence="1">Cell membrane</location>
        <topology evidence="1">Multi-pass membrane protein</topology>
    </subcellularLocation>
</comment>
<keyword evidence="6 8" id="KW-1133">Transmembrane helix</keyword>
<keyword evidence="5 8" id="KW-0812">Transmembrane</keyword>
<name>A0ABV6PS99_9BURK</name>
<accession>A0ABV6PS99</accession>
<dbReference type="Proteomes" id="UP001589834">
    <property type="component" value="Unassembled WGS sequence"/>
</dbReference>
<dbReference type="PANTHER" id="PTHR31686">
    <property type="match status" value="1"/>
</dbReference>
<comment type="caution">
    <text evidence="9">The sequence shown here is derived from an EMBL/GenBank/DDBJ whole genome shotgun (WGS) entry which is preliminary data.</text>
</comment>
<evidence type="ECO:0000256" key="7">
    <source>
        <dbReference type="ARBA" id="ARBA00023136"/>
    </source>
</evidence>
<dbReference type="Gene3D" id="1.50.10.150">
    <property type="entry name" value="Voltage-dependent anion channel"/>
    <property type="match status" value="1"/>
</dbReference>
<feature type="transmembrane region" description="Helical" evidence="8">
    <location>
        <begin position="49"/>
        <end position="71"/>
    </location>
</feature>
<organism evidence="9 10">
    <name type="scientific">Ottowia pentelensis</name>
    <dbReference type="NCBI Taxonomy" id="511108"/>
    <lineage>
        <taxon>Bacteria</taxon>
        <taxon>Pseudomonadati</taxon>
        <taxon>Pseudomonadota</taxon>
        <taxon>Betaproteobacteria</taxon>
        <taxon>Burkholderiales</taxon>
        <taxon>Comamonadaceae</taxon>
        <taxon>Ottowia</taxon>
    </lineage>
</organism>
<feature type="transmembrane region" description="Helical" evidence="8">
    <location>
        <begin position="20"/>
        <end position="43"/>
    </location>
</feature>
<dbReference type="Pfam" id="PF03595">
    <property type="entry name" value="SLAC1"/>
    <property type="match status" value="1"/>
</dbReference>
<dbReference type="InterPro" id="IPR004695">
    <property type="entry name" value="SLAC1/Mae1/Ssu1/TehA"/>
</dbReference>
<evidence type="ECO:0000256" key="2">
    <source>
        <dbReference type="ARBA" id="ARBA00008566"/>
    </source>
</evidence>
<protein>
    <submittedName>
        <fullName evidence="9">Tellurite resistance/C4-dicarboxylate transporter family protein</fullName>
    </submittedName>
</protein>
<comment type="similarity">
    <text evidence="2">Belongs to the tellurite-resistance/dicarboxylate transporter (TDT) family.</text>
</comment>
<evidence type="ECO:0000256" key="3">
    <source>
        <dbReference type="ARBA" id="ARBA00022448"/>
    </source>
</evidence>
<feature type="transmembrane region" description="Helical" evidence="8">
    <location>
        <begin position="119"/>
        <end position="139"/>
    </location>
</feature>
<feature type="transmembrane region" description="Helical" evidence="8">
    <location>
        <begin position="292"/>
        <end position="310"/>
    </location>
</feature>
<dbReference type="InterPro" id="IPR038665">
    <property type="entry name" value="Voltage-dep_anion_channel_sf"/>
</dbReference>
<evidence type="ECO:0000256" key="6">
    <source>
        <dbReference type="ARBA" id="ARBA00022989"/>
    </source>
</evidence>
<evidence type="ECO:0000256" key="4">
    <source>
        <dbReference type="ARBA" id="ARBA00022475"/>
    </source>
</evidence>
<evidence type="ECO:0000256" key="8">
    <source>
        <dbReference type="SAM" id="Phobius"/>
    </source>
</evidence>
<dbReference type="InterPro" id="IPR051629">
    <property type="entry name" value="Sulfite_efflux_TDT"/>
</dbReference>
<keyword evidence="10" id="KW-1185">Reference proteome</keyword>
<reference evidence="9 10" key="1">
    <citation type="submission" date="2024-09" db="EMBL/GenBank/DDBJ databases">
        <authorList>
            <person name="Sun Q."/>
            <person name="Mori K."/>
        </authorList>
    </citation>
    <scope>NUCLEOTIDE SEQUENCE [LARGE SCALE GENOMIC DNA]</scope>
    <source>
        <strain evidence="9 10">NCAIM B.02336</strain>
    </source>
</reference>
<keyword evidence="4" id="KW-1003">Cell membrane</keyword>
<feature type="transmembrane region" description="Helical" evidence="8">
    <location>
        <begin position="151"/>
        <end position="174"/>
    </location>
</feature>
<dbReference type="PANTHER" id="PTHR31686:SF1">
    <property type="entry name" value="SULFITE EFFLUX PUMP SSU1"/>
    <property type="match status" value="1"/>
</dbReference>
<evidence type="ECO:0000313" key="9">
    <source>
        <dbReference type="EMBL" id="MFC0592272.1"/>
    </source>
</evidence>
<feature type="transmembrane region" description="Helical" evidence="8">
    <location>
        <begin position="258"/>
        <end position="280"/>
    </location>
</feature>
<dbReference type="EMBL" id="JBHLTN010000014">
    <property type="protein sequence ID" value="MFC0592272.1"/>
    <property type="molecule type" value="Genomic_DNA"/>
</dbReference>
<evidence type="ECO:0000256" key="1">
    <source>
        <dbReference type="ARBA" id="ARBA00004651"/>
    </source>
</evidence>
<feature type="transmembrane region" description="Helical" evidence="8">
    <location>
        <begin position="330"/>
        <end position="351"/>
    </location>
</feature>
<feature type="transmembrane region" description="Helical" evidence="8">
    <location>
        <begin position="92"/>
        <end position="113"/>
    </location>
</feature>
<feature type="transmembrane region" description="Helical" evidence="8">
    <location>
        <begin position="225"/>
        <end position="246"/>
    </location>
</feature>
<evidence type="ECO:0000313" key="10">
    <source>
        <dbReference type="Proteomes" id="UP001589834"/>
    </source>
</evidence>
<sequence>MRASDSSPSTAAPARSWSQLVAGLPPASFGIVMATGIVSIAVQQLGLPVLARALLATNAVLYAGLWVLTVLRLLRHTARFVADLRHHGRSPGFFTIVAASGVLGSQCLLLGGPRTAAEALWWLTAGLWLVLTYGIFAILTTTPNKPRLDRGIGGAWLLAVVATQSVAVLGVLLAPGLTEGPRLAMHFLALALWLWGVMLYIWIMTLIFYRYTFFALAAKDLTPSYWINMGAMAISTLAGALLVQAAPQAPFLQSMHPFIEGFTLFCWASGTWWIPLLIVLEVWRYAIRHVPLRYDPMYWGVVFPLGMYAVCTRELTRALGLNVIDALPPLFGLAALLAWLLACADSLLRAWQWGVGRRARH</sequence>
<evidence type="ECO:0000256" key="5">
    <source>
        <dbReference type="ARBA" id="ARBA00022692"/>
    </source>
</evidence>
<keyword evidence="3" id="KW-0813">Transport</keyword>
<feature type="transmembrane region" description="Helical" evidence="8">
    <location>
        <begin position="186"/>
        <end position="213"/>
    </location>
</feature>
<gene>
    <name evidence="9" type="ORF">ACFFGG_06865</name>
</gene>
<keyword evidence="7 8" id="KW-0472">Membrane</keyword>
<dbReference type="RefSeq" id="WP_377481391.1">
    <property type="nucleotide sequence ID" value="NZ_JBHLTN010000014.1"/>
</dbReference>
<dbReference type="CDD" id="cd09319">
    <property type="entry name" value="TDT_like_1"/>
    <property type="match status" value="1"/>
</dbReference>
<proteinExistence type="inferred from homology"/>